<evidence type="ECO:0000256" key="4">
    <source>
        <dbReference type="ARBA" id="ARBA00023277"/>
    </source>
</evidence>
<dbReference type="InterPro" id="IPR013783">
    <property type="entry name" value="Ig-like_fold"/>
</dbReference>
<keyword evidence="2 6" id="KW-0328">Glycosyltransferase</keyword>
<comment type="caution">
    <text evidence="9">The sequence shown here is derived from an EMBL/GenBank/DDBJ whole genome shotgun (WGS) entry which is preliminary data.</text>
</comment>
<feature type="active site" description="Nucleophile" evidence="6">
    <location>
        <position position="814"/>
    </location>
</feature>
<accession>A0A1R1JI01</accession>
<dbReference type="PANTHER" id="PTHR47786:SF2">
    <property type="entry name" value="GLYCOSYL HYDROLASE FAMILY 13 CATALYTIC DOMAIN-CONTAINING PROTEIN"/>
    <property type="match status" value="1"/>
</dbReference>
<protein>
    <recommendedName>
        <fullName evidence="6">Alpha-1,4-glucan:maltose-1-phosphate maltosyltransferase</fullName>
        <shortName evidence="6">GMPMT</shortName>
        <ecNumber evidence="6">2.4.99.16</ecNumber>
    </recommendedName>
    <alternativeName>
        <fullName evidence="6">(1-&gt;4)-alpha-D-glucan:maltose-1-phosphate alpha-D-maltosyltransferase</fullName>
    </alternativeName>
</protein>
<dbReference type="SMART" id="SM00642">
    <property type="entry name" value="Aamy"/>
    <property type="match status" value="1"/>
</dbReference>
<dbReference type="Pfam" id="PF21702">
    <property type="entry name" value="GLGE_C"/>
    <property type="match status" value="1"/>
</dbReference>
<dbReference type="CDD" id="cd11344">
    <property type="entry name" value="AmyAc_GlgE_like"/>
    <property type="match status" value="1"/>
</dbReference>
<evidence type="ECO:0000256" key="2">
    <source>
        <dbReference type="ARBA" id="ARBA00022676"/>
    </source>
</evidence>
<dbReference type="Gene3D" id="2.60.40.1180">
    <property type="entry name" value="Golgi alpha-mannosidase II"/>
    <property type="match status" value="1"/>
</dbReference>
<dbReference type="Gene3D" id="1.20.58.80">
    <property type="entry name" value="Phosphotransferase system, lactose/cellobiose-type IIA subunit"/>
    <property type="match status" value="1"/>
</dbReference>
<dbReference type="SUPFAM" id="SSF51445">
    <property type="entry name" value="(Trans)glycosidases"/>
    <property type="match status" value="2"/>
</dbReference>
<organism evidence="9 10">
    <name type="scientific">Burkholderia ubonensis</name>
    <dbReference type="NCBI Taxonomy" id="101571"/>
    <lineage>
        <taxon>Bacteria</taxon>
        <taxon>Pseudomonadati</taxon>
        <taxon>Pseudomonadota</taxon>
        <taxon>Betaproteobacteria</taxon>
        <taxon>Burkholderiales</taxon>
        <taxon>Burkholderiaceae</taxon>
        <taxon>Burkholderia</taxon>
        <taxon>Burkholderia cepacia complex</taxon>
    </lineage>
</organism>
<comment type="catalytic activity">
    <reaction evidence="5 6">
        <text>alpha-maltose 1-phosphate + [(1-&gt;4)-alpha-D-glucosyl](n) = [(1-&gt;4)-alpha-D-glucosyl](n+2) + phosphate</text>
        <dbReference type="Rhea" id="RHEA:42692"/>
        <dbReference type="Rhea" id="RHEA-COMP:9584"/>
        <dbReference type="Rhea" id="RHEA-COMP:10183"/>
        <dbReference type="ChEBI" id="CHEBI:15444"/>
        <dbReference type="ChEBI" id="CHEBI:43474"/>
        <dbReference type="ChEBI" id="CHEBI:63576"/>
        <dbReference type="EC" id="2.4.99.16"/>
    </reaction>
</comment>
<comment type="function">
    <text evidence="6">Maltosyltransferase that uses maltose 1-phosphate (M1P) as the sugar donor to elongate linear or branched alpha-(1-&gt;4)-glucans. Is involved in a branched alpha-glucan biosynthetic pathway from trehalose, together with TreS, Mak and GlgB.</text>
</comment>
<evidence type="ECO:0000259" key="8">
    <source>
        <dbReference type="SMART" id="SM00642"/>
    </source>
</evidence>
<dbReference type="GO" id="GO:0016758">
    <property type="term" value="F:hexosyltransferase activity"/>
    <property type="evidence" value="ECO:0007669"/>
    <property type="project" value="UniProtKB-UniRule"/>
</dbReference>
<dbReference type="InterPro" id="IPR013780">
    <property type="entry name" value="Glyco_hydro_b"/>
</dbReference>
<sequence>MTRPPSTTSGAPRIYCLPLTFALDREAWLQCVGRAAEMGFSRILTTLAACGASLREPVEPLAAYADAARANGLALDLVIERQAAPAAPSFAVDGAYAEHPLPDPRRTLPVAASSPPPAPAAPRDDDLAERLIALAGYGVAGFCLRGVDAVPIAQWSDCLGRVRGARPGTAFFAWTPGLPRARMIDAAARFDGVFLSSCWWDLRAAWLLDEHADLATSPCRIALADDPFGARALDAAPPRHRMLACQRALAVAFELGDGILVPAGMEFAWSSTVWRAIRTPADLSAAWQAAAFNLAHAIASGNARLARRAADRADLNGGVELQRLVGPSAPIAVFARVPGDRRRREPLRIVAANISLSDTASLDAAGWSWHDCTHVQPLDDDDAPVGAPQPLDTLRLAPGEVRAWRATRPAPVAGRAARTHGGGHAADKAVRIAEDAVRAPRLFIDAITPAVDNGRFAVKCVAGEAVRVEADVVIDGHDVPSAVLLWRPVDAADWREVDMAPLGNDRWTAEFRPDRIGRYEFTIEAWRDPYVNWCREVGKKVDAGLDVTLELREGALILADIARHAVTARARLALEHACRVDDALDAGHTLSALTAPTLADAVAAARFRPYVLRHLPPQPVDVEPALAGFASWYELFPRSQSNDPSRHGTFDDVIARLPAIRAMGFDVLYFPPVHPIGTKHRKGRNNSRSAAPDDPGSPYAIGAEAGGHDALHPALGTFDDFRRLNEAAHAHGLALALDFAVQCSPDHPWLTSHAGWFDWRPDGSLHYAENPPKKYEDIVNVDFYTDDAMPGLWLALRDIVLFWIGHGVTLFRVDNPHTKPLPFWEWLIATVRADHPEVVFLSEAFTRPKMMYRLAKIGFSQSYTYFTWRHSKQEFIDYLSELTRPDIAAYFRPHFFVNTPDINPLFLQTSGRPGFLIRAALAALLSGLWGVYNGFELCESAALAGREEYLDSEKYQLRAWDWNRPGNIVQEIAQLNRIRRAHPALHTHRGLTFHNAFDPHILYFAKTTPRRDDVVLAAINLDPFAAHEADFEVPLWEWGLADDAVLAAENLLDGTRFAFHGKRQHVRLAPDAPYAIWAVRPLDGEAIS</sequence>
<evidence type="ECO:0000313" key="10">
    <source>
        <dbReference type="Proteomes" id="UP000187194"/>
    </source>
</evidence>
<dbReference type="AlphaFoldDB" id="A0A1R1JI01"/>
<dbReference type="PANTHER" id="PTHR47786">
    <property type="entry name" value="ALPHA-1,4-GLUCAN:MALTOSE-1-PHOSPHATE MALTOSYLTRANSFERASE"/>
    <property type="match status" value="1"/>
</dbReference>
<feature type="binding site" evidence="6">
    <location>
        <position position="815"/>
    </location>
    <ligand>
        <name>alpha-maltose 1-phosphate</name>
        <dbReference type="ChEBI" id="CHEBI:63576"/>
    </ligand>
</feature>
<dbReference type="GO" id="GO:0030979">
    <property type="term" value="P:alpha-glucan biosynthetic process"/>
    <property type="evidence" value="ECO:0007669"/>
    <property type="project" value="UniProtKB-UniRule"/>
</dbReference>
<dbReference type="EMBL" id="MTJZ01000003">
    <property type="protein sequence ID" value="OMG74823.1"/>
    <property type="molecule type" value="Genomic_DNA"/>
</dbReference>
<dbReference type="Proteomes" id="UP000187194">
    <property type="component" value="Unassembled WGS sequence"/>
</dbReference>
<dbReference type="Gene3D" id="3.20.20.80">
    <property type="entry name" value="Glycosidases"/>
    <property type="match status" value="2"/>
</dbReference>
<evidence type="ECO:0000256" key="5">
    <source>
        <dbReference type="ARBA" id="ARBA00048735"/>
    </source>
</evidence>
<evidence type="ECO:0000256" key="3">
    <source>
        <dbReference type="ARBA" id="ARBA00022679"/>
    </source>
</evidence>
<dbReference type="Pfam" id="PF11896">
    <property type="entry name" value="GlgE_dom_N_S"/>
    <property type="match status" value="1"/>
</dbReference>
<keyword evidence="3 6" id="KW-0808">Transferase</keyword>
<dbReference type="Gene3D" id="2.60.40.10">
    <property type="entry name" value="Immunoglobulins"/>
    <property type="match status" value="1"/>
</dbReference>
<feature type="binding site" evidence="6">
    <location>
        <position position="777"/>
    </location>
    <ligand>
        <name>alpha-maltose 1-phosphate</name>
        <dbReference type="ChEBI" id="CHEBI:63576"/>
    </ligand>
</feature>
<reference evidence="9 10" key="1">
    <citation type="submission" date="2017-01" db="EMBL/GenBank/DDBJ databases">
        <title>Phylogeographic, genomic and meropenem susceptibility analysis of Burkholderia ubonensis.</title>
        <authorList>
            <person name="Price E.P."/>
            <person name="Sarovich D.S."/>
            <person name="Webb J.R."/>
            <person name="Hall C.M."/>
            <person name="Sahl J.W."/>
            <person name="Kaestli M."/>
            <person name="Mayo M."/>
            <person name="Harrington G."/>
            <person name="Baker A.L."/>
            <person name="Sidak-Loftis L.C."/>
            <person name="Lummis M."/>
            <person name="Schupp J.M."/>
            <person name="Gillece J.D."/>
            <person name="Tuanyok A."/>
            <person name="Warner J."/>
            <person name="Busch J.D."/>
            <person name="Keim P."/>
            <person name="Currie B.J."/>
            <person name="Wagner D.M."/>
        </authorList>
    </citation>
    <scope>NUCLEOTIDE SEQUENCE [LARGE SCALE GENOMIC DNA]</scope>
    <source>
        <strain evidence="9 10">A21</strain>
    </source>
</reference>
<evidence type="ECO:0000256" key="6">
    <source>
        <dbReference type="HAMAP-Rule" id="MF_02124"/>
    </source>
</evidence>
<feature type="binding site" evidence="6">
    <location>
        <begin position="954"/>
        <end position="955"/>
    </location>
    <ligand>
        <name>alpha-maltose 1-phosphate</name>
        <dbReference type="ChEBI" id="CHEBI:63576"/>
    </ligand>
</feature>
<feature type="binding site" evidence="6">
    <location>
        <position position="742"/>
    </location>
    <ligand>
        <name>alpha-maltose 1-phosphate</name>
        <dbReference type="ChEBI" id="CHEBI:63576"/>
    </ligand>
</feature>
<dbReference type="GO" id="GO:0004553">
    <property type="term" value="F:hydrolase activity, hydrolyzing O-glycosyl compounds"/>
    <property type="evidence" value="ECO:0007669"/>
    <property type="project" value="InterPro"/>
</dbReference>
<feature type="active site" description="Proton donor" evidence="6">
    <location>
        <position position="843"/>
    </location>
</feature>
<feature type="binding site" evidence="6">
    <location>
        <position position="682"/>
    </location>
    <ligand>
        <name>alpha-maltose 1-phosphate</name>
        <dbReference type="ChEBI" id="CHEBI:63576"/>
    </ligand>
</feature>
<dbReference type="InterPro" id="IPR026585">
    <property type="entry name" value="GlgE"/>
</dbReference>
<dbReference type="InterPro" id="IPR006047">
    <property type="entry name" value="GH13_cat_dom"/>
</dbReference>
<comment type="subunit">
    <text evidence="1 6">Homodimer.</text>
</comment>
<evidence type="ECO:0000313" key="9">
    <source>
        <dbReference type="EMBL" id="OMG74823.1"/>
    </source>
</evidence>
<dbReference type="InterPro" id="IPR021828">
    <property type="entry name" value="GlgE_dom_N/S"/>
</dbReference>
<comment type="similarity">
    <text evidence="6">Belongs to the glycosyl hydrolase 13 family. GlgE subfamily.</text>
</comment>
<dbReference type="InterPro" id="IPR017853">
    <property type="entry name" value="GH"/>
</dbReference>
<feature type="region of interest" description="Disordered" evidence="7">
    <location>
        <begin position="679"/>
        <end position="700"/>
    </location>
</feature>
<keyword evidence="4 6" id="KW-0119">Carbohydrate metabolism</keyword>
<feature type="site" description="Transition state stabilizer" evidence="6">
    <location>
        <position position="901"/>
    </location>
</feature>
<dbReference type="EC" id="2.4.99.16" evidence="6"/>
<evidence type="ECO:0000256" key="1">
    <source>
        <dbReference type="ARBA" id="ARBA00011738"/>
    </source>
</evidence>
<proteinExistence type="inferred from homology"/>
<evidence type="ECO:0000256" key="7">
    <source>
        <dbReference type="SAM" id="MobiDB-lite"/>
    </source>
</evidence>
<dbReference type="HAMAP" id="MF_02124">
    <property type="entry name" value="GlgE"/>
    <property type="match status" value="1"/>
</dbReference>
<dbReference type="InterPro" id="IPR049171">
    <property type="entry name" value="GLGE_C"/>
</dbReference>
<gene>
    <name evidence="6" type="primary">glgE</name>
    <name evidence="9" type="ORF">BW685_03455</name>
</gene>
<dbReference type="RefSeq" id="WP_076474798.1">
    <property type="nucleotide sequence ID" value="NZ_MTJZ01000003.1"/>
</dbReference>
<feature type="domain" description="Glycosyl hydrolase family 13 catalytic" evidence="8">
    <location>
        <begin position="634"/>
        <end position="979"/>
    </location>
</feature>
<name>A0A1R1JI01_9BURK</name>